<name>A0ABV0QEL0_9TELE</name>
<accession>A0ABV0QEL0</accession>
<evidence type="ECO:0000313" key="1">
    <source>
        <dbReference type="EMBL" id="MEQ2194244.1"/>
    </source>
</evidence>
<dbReference type="EMBL" id="JAHRIN010009044">
    <property type="protein sequence ID" value="MEQ2194244.1"/>
    <property type="molecule type" value="Genomic_DNA"/>
</dbReference>
<protein>
    <submittedName>
        <fullName evidence="1">Uncharacterized protein</fullName>
    </submittedName>
</protein>
<reference evidence="1 2" key="1">
    <citation type="submission" date="2021-06" db="EMBL/GenBank/DDBJ databases">
        <authorList>
            <person name="Palmer J.M."/>
        </authorList>
    </citation>
    <scope>NUCLEOTIDE SEQUENCE [LARGE SCALE GENOMIC DNA]</scope>
    <source>
        <strain evidence="1 2">XC_2019</strain>
        <tissue evidence="1">Muscle</tissue>
    </source>
</reference>
<comment type="caution">
    <text evidence="1">The sequence shown here is derived from an EMBL/GenBank/DDBJ whole genome shotgun (WGS) entry which is preliminary data.</text>
</comment>
<proteinExistence type="predicted"/>
<gene>
    <name evidence="1" type="ORF">XENOCAPTIV_026080</name>
</gene>
<sequence length="85" mass="9449">MPCSGELQLLPALLMPRSRLKYLLNSPADNHINAPDDMRPKHDSKTHDNSITWCCLFQAEAAEVDPGLSSTLRARKPSTSTRMLS</sequence>
<dbReference type="Proteomes" id="UP001434883">
    <property type="component" value="Unassembled WGS sequence"/>
</dbReference>
<keyword evidence="2" id="KW-1185">Reference proteome</keyword>
<organism evidence="1 2">
    <name type="scientific">Xenoophorus captivus</name>
    <dbReference type="NCBI Taxonomy" id="1517983"/>
    <lineage>
        <taxon>Eukaryota</taxon>
        <taxon>Metazoa</taxon>
        <taxon>Chordata</taxon>
        <taxon>Craniata</taxon>
        <taxon>Vertebrata</taxon>
        <taxon>Euteleostomi</taxon>
        <taxon>Actinopterygii</taxon>
        <taxon>Neopterygii</taxon>
        <taxon>Teleostei</taxon>
        <taxon>Neoteleostei</taxon>
        <taxon>Acanthomorphata</taxon>
        <taxon>Ovalentaria</taxon>
        <taxon>Atherinomorphae</taxon>
        <taxon>Cyprinodontiformes</taxon>
        <taxon>Goodeidae</taxon>
        <taxon>Xenoophorus</taxon>
    </lineage>
</organism>
<evidence type="ECO:0000313" key="2">
    <source>
        <dbReference type="Proteomes" id="UP001434883"/>
    </source>
</evidence>